<evidence type="ECO:0000256" key="5">
    <source>
        <dbReference type="ARBA" id="ARBA00023212"/>
    </source>
</evidence>
<dbReference type="Proteomes" id="UP000054771">
    <property type="component" value="Unassembled WGS sequence"/>
</dbReference>
<proteinExistence type="inferred from homology"/>
<dbReference type="GO" id="GO:0005938">
    <property type="term" value="C:cell cortex"/>
    <property type="evidence" value="ECO:0007669"/>
    <property type="project" value="TreeGrafter"/>
</dbReference>
<evidence type="ECO:0000256" key="4">
    <source>
        <dbReference type="ARBA" id="ARBA00023203"/>
    </source>
</evidence>
<dbReference type="OrthoDB" id="421374at2759"/>
<dbReference type="GO" id="GO:0005856">
    <property type="term" value="C:cytoskeleton"/>
    <property type="evidence" value="ECO:0007669"/>
    <property type="project" value="UniProtKB-SubCell"/>
</dbReference>
<sequence>MRGTFLLTPWLHGVVYKSNQNAINKTKSRLLASLVGSGKIDKAIIAALEGDSIWAASPNYNISPDELRIISEILLGSERERDNAFADGLYVAGERFVLARAEDRSIWACAGRSGIAIAKSKQAIIIGHYGETSVASNAYSTVDALADYLISVGY</sequence>
<accession>A0A0U5FWE0</accession>
<keyword evidence="8" id="KW-1185">Reference proteome</keyword>
<evidence type="ECO:0000313" key="7">
    <source>
        <dbReference type="EMBL" id="CEL03938.1"/>
    </source>
</evidence>
<evidence type="ECO:0000256" key="6">
    <source>
        <dbReference type="RuleBase" id="RU003909"/>
    </source>
</evidence>
<dbReference type="Gene3D" id="3.30.450.30">
    <property type="entry name" value="Dynein light chain 2a, cytoplasmic"/>
    <property type="match status" value="1"/>
</dbReference>
<dbReference type="InterPro" id="IPR048278">
    <property type="entry name" value="PFN"/>
</dbReference>
<dbReference type="AlphaFoldDB" id="A0A0U5FWE0"/>
<evidence type="ECO:0000256" key="2">
    <source>
        <dbReference type="ARBA" id="ARBA00010058"/>
    </source>
</evidence>
<dbReference type="PANTHER" id="PTHR11604">
    <property type="entry name" value="PROFILIN"/>
    <property type="match status" value="1"/>
</dbReference>
<comment type="similarity">
    <text evidence="2 6">Belongs to the profilin family.</text>
</comment>
<dbReference type="STRING" id="454130.A0A0U5FWE0"/>
<dbReference type="GO" id="GO:0003785">
    <property type="term" value="F:actin monomer binding"/>
    <property type="evidence" value="ECO:0007669"/>
    <property type="project" value="TreeGrafter"/>
</dbReference>
<dbReference type="InterPro" id="IPR036140">
    <property type="entry name" value="PFN_sf"/>
</dbReference>
<keyword evidence="4 6" id="KW-0009">Actin-binding</keyword>
<gene>
    <name evidence="7" type="ORF">ASPCAL05074</name>
</gene>
<evidence type="ECO:0000256" key="3">
    <source>
        <dbReference type="ARBA" id="ARBA00022490"/>
    </source>
</evidence>
<dbReference type="OMA" id="HHAENVQ"/>
<protein>
    <recommendedName>
        <fullName evidence="6">Profilin</fullName>
    </recommendedName>
</protein>
<name>A0A0U5FWE0_ASPCI</name>
<keyword evidence="5" id="KW-0206">Cytoskeleton</keyword>
<organism evidence="7 8">
    <name type="scientific">Aspergillus calidoustus</name>
    <dbReference type="NCBI Taxonomy" id="454130"/>
    <lineage>
        <taxon>Eukaryota</taxon>
        <taxon>Fungi</taxon>
        <taxon>Dikarya</taxon>
        <taxon>Ascomycota</taxon>
        <taxon>Pezizomycotina</taxon>
        <taxon>Eurotiomycetes</taxon>
        <taxon>Eurotiomycetidae</taxon>
        <taxon>Eurotiales</taxon>
        <taxon>Aspergillaceae</taxon>
        <taxon>Aspergillus</taxon>
        <taxon>Aspergillus subgen. Nidulantes</taxon>
    </lineage>
</organism>
<evidence type="ECO:0000313" key="8">
    <source>
        <dbReference type="Proteomes" id="UP000054771"/>
    </source>
</evidence>
<evidence type="ECO:0000256" key="1">
    <source>
        <dbReference type="ARBA" id="ARBA00004245"/>
    </source>
</evidence>
<dbReference type="SMART" id="SM00392">
    <property type="entry name" value="PROF"/>
    <property type="match status" value="1"/>
</dbReference>
<dbReference type="Pfam" id="PF00235">
    <property type="entry name" value="Profilin"/>
    <property type="match status" value="1"/>
</dbReference>
<dbReference type="EMBL" id="CDMC01000004">
    <property type="protein sequence ID" value="CEL03938.1"/>
    <property type="molecule type" value="Genomic_DNA"/>
</dbReference>
<dbReference type="SUPFAM" id="SSF55770">
    <property type="entry name" value="Profilin (actin-binding protein)"/>
    <property type="match status" value="1"/>
</dbReference>
<reference evidence="8" key="1">
    <citation type="journal article" date="2016" name="Genome Announc.">
        <title>Draft genome sequences of fungus Aspergillus calidoustus.</title>
        <authorList>
            <person name="Horn F."/>
            <person name="Linde J."/>
            <person name="Mattern D.J."/>
            <person name="Walther G."/>
            <person name="Guthke R."/>
            <person name="Scherlach K."/>
            <person name="Martin K."/>
            <person name="Brakhage A.A."/>
            <person name="Petzke L."/>
            <person name="Valiante V."/>
        </authorList>
    </citation>
    <scope>NUCLEOTIDE SEQUENCE [LARGE SCALE GENOMIC DNA]</scope>
    <source>
        <strain evidence="8">SF006504</strain>
    </source>
</reference>
<dbReference type="InterPro" id="IPR005455">
    <property type="entry name" value="PFN_euk"/>
</dbReference>
<keyword evidence="3" id="KW-0963">Cytoplasm</keyword>
<dbReference type="PANTHER" id="PTHR11604:SF0">
    <property type="entry name" value="PROFILIN"/>
    <property type="match status" value="1"/>
</dbReference>
<comment type="subcellular location">
    <subcellularLocation>
        <location evidence="1">Cytoplasm</location>
        <location evidence="1">Cytoskeleton</location>
    </subcellularLocation>
</comment>
<dbReference type="CDD" id="cd00148">
    <property type="entry name" value="PROF"/>
    <property type="match status" value="1"/>
</dbReference>